<dbReference type="InterPro" id="IPR011008">
    <property type="entry name" value="Dimeric_a/b-barrel"/>
</dbReference>
<evidence type="ECO:0000313" key="1">
    <source>
        <dbReference type="EMBL" id="QDU84270.1"/>
    </source>
</evidence>
<dbReference type="EMBL" id="CP036290">
    <property type="protein sequence ID" value="QDU84270.1"/>
    <property type="molecule type" value="Genomic_DNA"/>
</dbReference>
<accession>A0A518CYG2</accession>
<name>A0A518CYG2_9BACT</name>
<dbReference type="RefSeq" id="WP_419186396.1">
    <property type="nucleotide sequence ID" value="NZ_CP036290.1"/>
</dbReference>
<keyword evidence="1" id="KW-0503">Monooxygenase</keyword>
<protein>
    <submittedName>
        <fullName evidence="1">Antibiotic biosynthesis monooxygenase</fullName>
    </submittedName>
</protein>
<dbReference type="SUPFAM" id="SSF54909">
    <property type="entry name" value="Dimeric alpha+beta barrel"/>
    <property type="match status" value="1"/>
</dbReference>
<reference evidence="1 2" key="1">
    <citation type="submission" date="2019-02" db="EMBL/GenBank/DDBJ databases">
        <title>Deep-cultivation of Planctomycetes and their phenomic and genomic characterization uncovers novel biology.</title>
        <authorList>
            <person name="Wiegand S."/>
            <person name="Jogler M."/>
            <person name="Boedeker C."/>
            <person name="Pinto D."/>
            <person name="Vollmers J."/>
            <person name="Rivas-Marin E."/>
            <person name="Kohn T."/>
            <person name="Peeters S.H."/>
            <person name="Heuer A."/>
            <person name="Rast P."/>
            <person name="Oberbeckmann S."/>
            <person name="Bunk B."/>
            <person name="Jeske O."/>
            <person name="Meyerdierks A."/>
            <person name="Storesund J.E."/>
            <person name="Kallscheuer N."/>
            <person name="Luecker S."/>
            <person name="Lage O.M."/>
            <person name="Pohl T."/>
            <person name="Merkel B.J."/>
            <person name="Hornburger P."/>
            <person name="Mueller R.-W."/>
            <person name="Bruemmer F."/>
            <person name="Labrenz M."/>
            <person name="Spormann A.M."/>
            <person name="Op den Camp H."/>
            <person name="Overmann J."/>
            <person name="Amann R."/>
            <person name="Jetten M.S.M."/>
            <person name="Mascher T."/>
            <person name="Medema M.H."/>
            <person name="Devos D.P."/>
            <person name="Kaster A.-K."/>
            <person name="Ovreas L."/>
            <person name="Rohde M."/>
            <person name="Galperin M.Y."/>
            <person name="Jogler C."/>
        </authorList>
    </citation>
    <scope>NUCLEOTIDE SEQUENCE [LARGE SCALE GENOMIC DNA]</scope>
    <source>
        <strain evidence="1 2">Pla163</strain>
    </source>
</reference>
<dbReference type="GO" id="GO:0004497">
    <property type="term" value="F:monooxygenase activity"/>
    <property type="evidence" value="ECO:0007669"/>
    <property type="project" value="UniProtKB-KW"/>
</dbReference>
<keyword evidence="1" id="KW-0560">Oxidoreductase</keyword>
<dbReference type="Proteomes" id="UP000319342">
    <property type="component" value="Chromosome"/>
</dbReference>
<dbReference type="AlphaFoldDB" id="A0A518CYG2"/>
<sequence>MTNGTTVGFAVLYRWRLVVGRERDFEAAWAELTRMIRARCGGLGSRLQRCADGTYCAYAQWPSRATWESMVLDDPRAGELRAAMAAAVEQVLPTETFDVVADLLGPVAH</sequence>
<keyword evidence="2" id="KW-1185">Reference proteome</keyword>
<dbReference type="Gene3D" id="3.30.70.100">
    <property type="match status" value="1"/>
</dbReference>
<gene>
    <name evidence="1" type="ORF">Pla163_13770</name>
</gene>
<evidence type="ECO:0000313" key="2">
    <source>
        <dbReference type="Proteomes" id="UP000319342"/>
    </source>
</evidence>
<organism evidence="1 2">
    <name type="scientific">Rohdeia mirabilis</name>
    <dbReference type="NCBI Taxonomy" id="2528008"/>
    <lineage>
        <taxon>Bacteria</taxon>
        <taxon>Pseudomonadati</taxon>
        <taxon>Planctomycetota</taxon>
        <taxon>Planctomycetia</taxon>
        <taxon>Planctomycetia incertae sedis</taxon>
        <taxon>Rohdeia</taxon>
    </lineage>
</organism>
<proteinExistence type="predicted"/>